<evidence type="ECO:0000256" key="6">
    <source>
        <dbReference type="ARBA" id="ARBA00022692"/>
    </source>
</evidence>
<dbReference type="GO" id="GO:0140911">
    <property type="term" value="F:pore-forming activity"/>
    <property type="evidence" value="ECO:0007669"/>
    <property type="project" value="InterPro"/>
</dbReference>
<proteinExistence type="inferred from homology"/>
<keyword evidence="9" id="KW-0078">Bacteriocin</keyword>
<evidence type="ECO:0000256" key="4">
    <source>
        <dbReference type="ARBA" id="ARBA00007595"/>
    </source>
</evidence>
<dbReference type="PROSITE" id="PS00276">
    <property type="entry name" value="CHANNEL_COLICIN"/>
    <property type="match status" value="1"/>
</dbReference>
<comment type="subcellular location">
    <subcellularLocation>
        <location evidence="3">Membrane</location>
    </subcellularLocation>
</comment>
<reference evidence="14" key="1">
    <citation type="submission" date="2017-12" db="EMBL/GenBank/DDBJ databases">
        <title>Genome sequencing and analysis.</title>
        <authorList>
            <person name="Huang Y.-T."/>
        </authorList>
    </citation>
    <scope>NUCLEOTIDE SEQUENCE</scope>
    <source>
        <strain evidence="14">VGH116</strain>
    </source>
</reference>
<keyword evidence="6 12" id="KW-0812">Transmembrane</keyword>
<protein>
    <recommendedName>
        <fullName evidence="13">Channel forming colicins domain-containing protein</fullName>
    </recommendedName>
</protein>
<evidence type="ECO:0000313" key="15">
    <source>
        <dbReference type="Proteomes" id="UP000650477"/>
    </source>
</evidence>
<evidence type="ECO:0000256" key="7">
    <source>
        <dbReference type="ARBA" id="ARBA00022989"/>
    </source>
</evidence>
<evidence type="ECO:0000256" key="2">
    <source>
        <dbReference type="ARBA" id="ARBA00003197"/>
    </source>
</evidence>
<organism evidence="14 15">
    <name type="scientific">Morganella morganii</name>
    <name type="common">Proteus morganii</name>
    <dbReference type="NCBI Taxonomy" id="582"/>
    <lineage>
        <taxon>Bacteria</taxon>
        <taxon>Pseudomonadati</taxon>
        <taxon>Pseudomonadota</taxon>
        <taxon>Gammaproteobacteria</taxon>
        <taxon>Enterobacterales</taxon>
        <taxon>Morganellaceae</taxon>
        <taxon>Morganella</taxon>
    </lineage>
</organism>
<evidence type="ECO:0000256" key="10">
    <source>
        <dbReference type="ARBA" id="ARBA00023136"/>
    </source>
</evidence>
<accession>A0A8I0Q6F0</accession>
<dbReference type="EMBL" id="PKLF01000051">
    <property type="protein sequence ID" value="MBE8614796.1"/>
    <property type="molecule type" value="Genomic_DNA"/>
</dbReference>
<dbReference type="InterPro" id="IPR000293">
    <property type="entry name" value="Channel_colicin_C"/>
</dbReference>
<dbReference type="Proteomes" id="UP000650477">
    <property type="component" value="Unassembled WGS sequence"/>
</dbReference>
<keyword evidence="11" id="KW-0175">Coiled coil</keyword>
<dbReference type="Pfam" id="PF01024">
    <property type="entry name" value="Colicin"/>
    <property type="match status" value="1"/>
</dbReference>
<keyword evidence="7 12" id="KW-1133">Transmembrane helix</keyword>
<dbReference type="PRINTS" id="PR00280">
    <property type="entry name" value="CHANLCOLICIN"/>
</dbReference>
<evidence type="ECO:0000256" key="3">
    <source>
        <dbReference type="ARBA" id="ARBA00004370"/>
    </source>
</evidence>
<feature type="coiled-coil region" evidence="11">
    <location>
        <begin position="196"/>
        <end position="223"/>
    </location>
</feature>
<gene>
    <name evidence="14" type="ORF">CYG68_20960</name>
</gene>
<comment type="function">
    <text evidence="2">Colicins are polypeptide toxins produced by and active against E.coli and closely related bacteria.</text>
</comment>
<evidence type="ECO:0000256" key="1">
    <source>
        <dbReference type="ARBA" id="ARBA00002178"/>
    </source>
</evidence>
<evidence type="ECO:0000259" key="13">
    <source>
        <dbReference type="PROSITE" id="PS00276"/>
    </source>
</evidence>
<evidence type="ECO:0000313" key="14">
    <source>
        <dbReference type="EMBL" id="MBE8614796.1"/>
    </source>
</evidence>
<dbReference type="SUPFAM" id="SSF56837">
    <property type="entry name" value="Colicin"/>
    <property type="match status" value="1"/>
</dbReference>
<dbReference type="GO" id="GO:0016020">
    <property type="term" value="C:membrane"/>
    <property type="evidence" value="ECO:0007669"/>
    <property type="project" value="UniProtKB-SubCell"/>
</dbReference>
<evidence type="ECO:0000256" key="9">
    <source>
        <dbReference type="ARBA" id="ARBA00023048"/>
    </source>
</evidence>
<keyword evidence="8" id="KW-0044">Antibiotic</keyword>
<comment type="similarity">
    <text evidence="4">Belongs to the channel forming colicin family.</text>
</comment>
<sequence>MVPAKPVPDDIRKQFKDIYAAKLKPLNALKDAITNKLSAIANDISNTEKKSKENNNVIESENLKLITKKLKLEKEKSIGVYNEILLKIYQTDFWYTSNEMWFILSDHDFDKFDKVKYGKHEEENKNINKADKDIASQKEKIKQAENEVKKAEDEFSQVKDAVKFTADFYQSVFKAYGEKAEQLAKALADQARGKKIRNIEDALKAYEKHKADINKKINAKDRKAIAAALESVKIADIARNFTRFSKGMFYTSVAIDVNDLRIELMKAIETDNWRPFFVKAETIVAGNSAAIVVAFAFSILLGNPIGLLGYSLIMAIVGYLINDEMVEKANQFWGI</sequence>
<dbReference type="GO" id="GO:0050829">
    <property type="term" value="P:defense response to Gram-negative bacterium"/>
    <property type="evidence" value="ECO:0007669"/>
    <property type="project" value="InterPro"/>
</dbReference>
<dbReference type="InterPro" id="IPR038283">
    <property type="entry name" value="Channel_colicin_C_sf"/>
</dbReference>
<evidence type="ECO:0000256" key="8">
    <source>
        <dbReference type="ARBA" id="ARBA00023022"/>
    </source>
</evidence>
<dbReference type="AlphaFoldDB" id="A0A8I0Q6F0"/>
<name>A0A8I0Q6F0_MORMO</name>
<dbReference type="GO" id="GO:0031640">
    <property type="term" value="P:killing of cells of another organism"/>
    <property type="evidence" value="ECO:0007669"/>
    <property type="project" value="UniProtKB-KW"/>
</dbReference>
<keyword evidence="5" id="KW-0929">Antimicrobial</keyword>
<keyword evidence="10 12" id="KW-0472">Membrane</keyword>
<feature type="domain" description="Channel forming colicins" evidence="13">
    <location>
        <begin position="270"/>
        <end position="281"/>
    </location>
</feature>
<comment type="caution">
    <text evidence="14">The sequence shown here is derived from an EMBL/GenBank/DDBJ whole genome shotgun (WGS) entry which is preliminary data.</text>
</comment>
<feature type="transmembrane region" description="Helical" evidence="12">
    <location>
        <begin position="289"/>
        <end position="321"/>
    </location>
</feature>
<comment type="function">
    <text evidence="1">This colicin is a channel-forming colicin. This class of transmembrane toxins depolarize the cytoplasmic membrane, leading to dissipation of cellular energy.</text>
</comment>
<evidence type="ECO:0000256" key="5">
    <source>
        <dbReference type="ARBA" id="ARBA00022529"/>
    </source>
</evidence>
<dbReference type="Gene3D" id="1.10.490.30">
    <property type="entry name" value="Colicin"/>
    <property type="match status" value="1"/>
</dbReference>
<evidence type="ECO:0000256" key="11">
    <source>
        <dbReference type="SAM" id="Coils"/>
    </source>
</evidence>
<evidence type="ECO:0000256" key="12">
    <source>
        <dbReference type="SAM" id="Phobius"/>
    </source>
</evidence>
<feature type="coiled-coil region" evidence="11">
    <location>
        <begin position="120"/>
        <end position="161"/>
    </location>
</feature>